<keyword evidence="3" id="KW-1133">Transmembrane helix</keyword>
<reference evidence="5 6" key="1">
    <citation type="submission" date="2018-10" db="EMBL/GenBank/DDBJ databases">
        <title>Isolation, diversity and antifungal activity of actinobacteria from wheat.</title>
        <authorList>
            <person name="Han C."/>
        </authorList>
    </citation>
    <scope>NUCLEOTIDE SEQUENCE [LARGE SCALE GENOMIC DNA]</scope>
    <source>
        <strain evidence="5 6">NEAU-YY642</strain>
    </source>
</reference>
<feature type="transmembrane region" description="Helical" evidence="3">
    <location>
        <begin position="199"/>
        <end position="220"/>
    </location>
</feature>
<evidence type="ECO:0000256" key="3">
    <source>
        <dbReference type="SAM" id="Phobius"/>
    </source>
</evidence>
<gene>
    <name evidence="5" type="ORF">EBN88_06970</name>
</gene>
<feature type="domain" description="PBP" evidence="4">
    <location>
        <begin position="232"/>
        <end position="487"/>
    </location>
</feature>
<feature type="region of interest" description="Disordered" evidence="2">
    <location>
        <begin position="380"/>
        <end position="399"/>
    </location>
</feature>
<dbReference type="SUPFAM" id="SSF53850">
    <property type="entry name" value="Periplasmic binding protein-like II"/>
    <property type="match status" value="1"/>
</dbReference>
<dbReference type="AlphaFoldDB" id="A0A3M2M354"/>
<keyword evidence="6" id="KW-1185">Reference proteome</keyword>
<evidence type="ECO:0000256" key="1">
    <source>
        <dbReference type="ARBA" id="ARBA00022729"/>
    </source>
</evidence>
<dbReference type="PANTHER" id="PTHR30570">
    <property type="entry name" value="PERIPLASMIC PHOSPHATE BINDING COMPONENT OF PHOSPHATE ABC TRANSPORTER"/>
    <property type="match status" value="1"/>
</dbReference>
<dbReference type="RefSeq" id="WP_122182934.1">
    <property type="nucleotide sequence ID" value="NZ_RFFJ01000023.1"/>
</dbReference>
<dbReference type="EMBL" id="RFFJ01000023">
    <property type="protein sequence ID" value="RMI43540.1"/>
    <property type="molecule type" value="Genomic_DNA"/>
</dbReference>
<dbReference type="InterPro" id="IPR050811">
    <property type="entry name" value="Phosphate_ABC_transporter"/>
</dbReference>
<dbReference type="PANTHER" id="PTHR30570:SF1">
    <property type="entry name" value="PHOSPHATE-BINDING PROTEIN PSTS"/>
    <property type="match status" value="1"/>
</dbReference>
<name>A0A3M2M354_9ACTN</name>
<accession>A0A3M2M354</accession>
<keyword evidence="1" id="KW-0732">Signal</keyword>
<comment type="caution">
    <text evidence="5">The sequence shown here is derived from an EMBL/GenBank/DDBJ whole genome shotgun (WGS) entry which is preliminary data.</text>
</comment>
<evidence type="ECO:0000259" key="4">
    <source>
        <dbReference type="Pfam" id="PF12849"/>
    </source>
</evidence>
<evidence type="ECO:0000256" key="2">
    <source>
        <dbReference type="SAM" id="MobiDB-lite"/>
    </source>
</evidence>
<evidence type="ECO:0000313" key="5">
    <source>
        <dbReference type="EMBL" id="RMI43540.1"/>
    </source>
</evidence>
<protein>
    <submittedName>
        <fullName evidence="5">Phosphate ABC transporter substrate-binding protein</fullName>
    </submittedName>
</protein>
<keyword evidence="3" id="KW-0472">Membrane</keyword>
<dbReference type="Gene3D" id="3.40.190.10">
    <property type="entry name" value="Periplasmic binding protein-like II"/>
    <property type="match status" value="2"/>
</dbReference>
<dbReference type="Proteomes" id="UP000278673">
    <property type="component" value="Unassembled WGS sequence"/>
</dbReference>
<proteinExistence type="predicted"/>
<dbReference type="Pfam" id="PF12849">
    <property type="entry name" value="PBP_like_2"/>
    <property type="match status" value="1"/>
</dbReference>
<keyword evidence="3" id="KW-0812">Transmembrane</keyword>
<dbReference type="InterPro" id="IPR024370">
    <property type="entry name" value="PBP_domain"/>
</dbReference>
<organism evidence="5 6">
    <name type="scientific">Streptomyces triticirhizae</name>
    <dbReference type="NCBI Taxonomy" id="2483353"/>
    <lineage>
        <taxon>Bacteria</taxon>
        <taxon>Bacillati</taxon>
        <taxon>Actinomycetota</taxon>
        <taxon>Actinomycetes</taxon>
        <taxon>Kitasatosporales</taxon>
        <taxon>Streptomycetaceae</taxon>
        <taxon>Streptomyces</taxon>
    </lineage>
</organism>
<sequence>MDIFRWDVTLTVLGVVVPIFAALYEFVFVGRKRLGYRVQMDTVASDEVHSSYAGALQRLERDGGDPLLDPSFVLLRFENNGATHIDESDYAVLDDDRVGIRVVFPGRRVAGLVVTELSHEYLRPSFEGDSGLHVRDGVIQLPRVPMNRGTHYKVLAALEREEGETRAPGTEFAPPRVIGGIKGGVGSGDIPETRSRTGISLPTVALVCFLVVIIVTQLGISLSGEDENAPLDCASGELTLTGSTAFAPVLNEAADSYESTCPDARITVSAGGSAQGLTQLDRAGREHPDGHPPMLAFSDGPKDAGHPQLLPRPIAFSLFTLVVNEEAGVLDLTPEQLRAVFDGQLTNWTELGGNDVPIRLVGRHDDSGTRRVFQRQVLDGDREPASTSDNCRDRDPGADDPVIRCERGSTDDLLDAVAATPGAIGYAELGAALDRDELPRARIAGHEASLEAADHSAYPFWETELAYTYGELPADSLAASFLRYLTNQVGQDLIRAHGHRPCAELQNPVLCRPLTDD</sequence>
<evidence type="ECO:0000313" key="6">
    <source>
        <dbReference type="Proteomes" id="UP000278673"/>
    </source>
</evidence>
<feature type="transmembrane region" description="Helical" evidence="3">
    <location>
        <begin position="12"/>
        <end position="30"/>
    </location>
</feature>